<feature type="domain" description="EF-hand" evidence="7">
    <location>
        <begin position="187"/>
        <end position="222"/>
    </location>
</feature>
<dbReference type="Pfam" id="PF13405">
    <property type="entry name" value="EF-hand_6"/>
    <property type="match status" value="1"/>
</dbReference>
<dbReference type="GeneTree" id="ENSGT00940000167636"/>
<keyword evidence="9" id="KW-1185">Reference proteome</keyword>
<dbReference type="InterPro" id="IPR015359">
    <property type="entry name" value="PLC_EF-hand-like"/>
</dbReference>
<reference evidence="9" key="1">
    <citation type="journal article" date="2002" name="Science">
        <title>The draft genome of Ciona intestinalis: insights into chordate and vertebrate origins.</title>
        <authorList>
            <person name="Dehal P."/>
            <person name="Satou Y."/>
            <person name="Campbell R.K."/>
            <person name="Chapman J."/>
            <person name="Degnan B."/>
            <person name="De Tomaso A."/>
            <person name="Davidson B."/>
            <person name="Di Gregorio A."/>
            <person name="Gelpke M."/>
            <person name="Goodstein D.M."/>
            <person name="Harafuji N."/>
            <person name="Hastings K.E."/>
            <person name="Ho I."/>
            <person name="Hotta K."/>
            <person name="Huang W."/>
            <person name="Kawashima T."/>
            <person name="Lemaire P."/>
            <person name="Martinez D."/>
            <person name="Meinertzhagen I.A."/>
            <person name="Necula S."/>
            <person name="Nonaka M."/>
            <person name="Putnam N."/>
            <person name="Rash S."/>
            <person name="Saiga H."/>
            <person name="Satake M."/>
            <person name="Terry A."/>
            <person name="Yamada L."/>
            <person name="Wang H.G."/>
            <person name="Awazu S."/>
            <person name="Azumi K."/>
            <person name="Boore J."/>
            <person name="Branno M."/>
            <person name="Chin-Bow S."/>
            <person name="DeSantis R."/>
            <person name="Doyle S."/>
            <person name="Francino P."/>
            <person name="Keys D.N."/>
            <person name="Haga S."/>
            <person name="Hayashi H."/>
            <person name="Hino K."/>
            <person name="Imai K.S."/>
            <person name="Inaba K."/>
            <person name="Kano S."/>
            <person name="Kobayashi K."/>
            <person name="Kobayashi M."/>
            <person name="Lee B.I."/>
            <person name="Makabe K.W."/>
            <person name="Manohar C."/>
            <person name="Matassi G."/>
            <person name="Medina M."/>
            <person name="Mochizuki Y."/>
            <person name="Mount S."/>
            <person name="Morishita T."/>
            <person name="Miura S."/>
            <person name="Nakayama A."/>
            <person name="Nishizaka S."/>
            <person name="Nomoto H."/>
            <person name="Ohta F."/>
            <person name="Oishi K."/>
            <person name="Rigoutsos I."/>
            <person name="Sano M."/>
            <person name="Sasaki A."/>
            <person name="Sasakura Y."/>
            <person name="Shoguchi E."/>
            <person name="Shin-i T."/>
            <person name="Spagnuolo A."/>
            <person name="Stainier D."/>
            <person name="Suzuki M.M."/>
            <person name="Tassy O."/>
            <person name="Takatori N."/>
            <person name="Tokuoka M."/>
            <person name="Yagi K."/>
            <person name="Yoshizaki F."/>
            <person name="Wada S."/>
            <person name="Zhang C."/>
            <person name="Hyatt P.D."/>
            <person name="Larimer F."/>
            <person name="Detter C."/>
            <person name="Doggett N."/>
            <person name="Glavina T."/>
            <person name="Hawkins T."/>
            <person name="Richardson P."/>
            <person name="Lucas S."/>
            <person name="Kohara Y."/>
            <person name="Levine M."/>
            <person name="Satoh N."/>
            <person name="Rokhsar D.S."/>
        </authorList>
    </citation>
    <scope>NUCLEOTIDE SEQUENCE [LARGE SCALE GENOMIC DNA]</scope>
</reference>
<dbReference type="InterPro" id="IPR001849">
    <property type="entry name" value="PH_domain"/>
</dbReference>
<protein>
    <recommendedName>
        <fullName evidence="5">Phosphoinositide phospholipase C</fullName>
        <ecNumber evidence="5">3.1.4.11</ecNumber>
    </recommendedName>
</protein>
<evidence type="ECO:0000256" key="4">
    <source>
        <dbReference type="ARBA" id="ARBA00023674"/>
    </source>
</evidence>
<dbReference type="SUPFAM" id="SSF47473">
    <property type="entry name" value="EF-hand"/>
    <property type="match status" value="1"/>
</dbReference>
<dbReference type="EMBL" id="EAAA01001104">
    <property type="status" value="NOT_ANNOTATED_CDS"/>
    <property type="molecule type" value="Genomic_DNA"/>
</dbReference>
<dbReference type="AlphaFoldDB" id="F6SAN3"/>
<evidence type="ECO:0000259" key="7">
    <source>
        <dbReference type="PROSITE" id="PS50222"/>
    </source>
</evidence>
<keyword evidence="2" id="KW-0963">Cytoplasm</keyword>
<dbReference type="Pfam" id="PF00388">
    <property type="entry name" value="PI-PLC-X"/>
    <property type="match status" value="1"/>
</dbReference>
<dbReference type="Proteomes" id="UP000008144">
    <property type="component" value="Chromosome 13"/>
</dbReference>
<dbReference type="PROSITE" id="PS50222">
    <property type="entry name" value="EF_HAND_2"/>
    <property type="match status" value="1"/>
</dbReference>
<dbReference type="EC" id="3.1.4.11" evidence="5"/>
<dbReference type="OMA" id="ESIWQDM"/>
<dbReference type="GO" id="GO:0004435">
    <property type="term" value="F:phosphatidylinositol-4,5-bisphosphate phospholipase C activity"/>
    <property type="evidence" value="ECO:0007669"/>
    <property type="project" value="UniProtKB-EC"/>
</dbReference>
<dbReference type="Pfam" id="PF09279">
    <property type="entry name" value="EF-hand_like"/>
    <property type="match status" value="1"/>
</dbReference>
<evidence type="ECO:0000259" key="6">
    <source>
        <dbReference type="PROSITE" id="PS50003"/>
    </source>
</evidence>
<evidence type="ECO:0000313" key="9">
    <source>
        <dbReference type="Proteomes" id="UP000008144"/>
    </source>
</evidence>
<dbReference type="SMART" id="SM00148">
    <property type="entry name" value="PLCXc"/>
    <property type="match status" value="1"/>
</dbReference>
<reference evidence="8" key="3">
    <citation type="submission" date="2025-08" db="UniProtKB">
        <authorList>
            <consortium name="Ensembl"/>
        </authorList>
    </citation>
    <scope>IDENTIFICATION</scope>
</reference>
<dbReference type="GO" id="GO:0005509">
    <property type="term" value="F:calcium ion binding"/>
    <property type="evidence" value="ECO:0007669"/>
    <property type="project" value="InterPro"/>
</dbReference>
<dbReference type="Gene3D" id="2.30.29.30">
    <property type="entry name" value="Pleckstrin-homology domain (PH domain)/Phosphotyrosine-binding domain (PTB)"/>
    <property type="match status" value="1"/>
</dbReference>
<comment type="catalytic activity">
    <reaction evidence="4">
        <text>a 1,2-diacyl-sn-glycero-3-phospho-(1D-myo-inositol-4,5-bisphosphate) + H2O = 1D-myo-inositol 1,4,5-trisphosphate + a 1,2-diacyl-sn-glycerol + H(+)</text>
        <dbReference type="Rhea" id="RHEA:33179"/>
        <dbReference type="ChEBI" id="CHEBI:15377"/>
        <dbReference type="ChEBI" id="CHEBI:15378"/>
        <dbReference type="ChEBI" id="CHEBI:17815"/>
        <dbReference type="ChEBI" id="CHEBI:58456"/>
        <dbReference type="ChEBI" id="CHEBI:203600"/>
        <dbReference type="EC" id="3.1.4.11"/>
    </reaction>
    <physiologicalReaction direction="left-to-right" evidence="4">
        <dbReference type="Rhea" id="RHEA:33180"/>
    </physiologicalReaction>
</comment>
<evidence type="ECO:0000313" key="8">
    <source>
        <dbReference type="Ensembl" id="ENSCINP00000026357.2"/>
    </source>
</evidence>
<keyword evidence="5" id="KW-0443">Lipid metabolism</keyword>
<dbReference type="InterPro" id="IPR001192">
    <property type="entry name" value="PI-PLC_fam"/>
</dbReference>
<dbReference type="CDD" id="cd16202">
    <property type="entry name" value="EFh_PI-PLCdelta"/>
    <property type="match status" value="1"/>
</dbReference>
<dbReference type="FunFam" id="1.10.238.10:FF:000005">
    <property type="entry name" value="Phosphoinositide phospholipase C"/>
    <property type="match status" value="1"/>
</dbReference>
<evidence type="ECO:0000256" key="5">
    <source>
        <dbReference type="RuleBase" id="RU361133"/>
    </source>
</evidence>
<dbReference type="InterPro" id="IPR002048">
    <property type="entry name" value="EF_hand_dom"/>
</dbReference>
<dbReference type="Gene3D" id="1.10.238.10">
    <property type="entry name" value="EF-hand"/>
    <property type="match status" value="2"/>
</dbReference>
<dbReference type="GO" id="GO:0035556">
    <property type="term" value="P:intracellular signal transduction"/>
    <property type="evidence" value="ECO:0007669"/>
    <property type="project" value="InterPro"/>
</dbReference>
<dbReference type="PROSITE" id="PS50003">
    <property type="entry name" value="PH_DOMAIN"/>
    <property type="match status" value="1"/>
</dbReference>
<dbReference type="STRING" id="7719.ENSCINP00000026357"/>
<dbReference type="GO" id="GO:0016042">
    <property type="term" value="P:lipid catabolic process"/>
    <property type="evidence" value="ECO:0007669"/>
    <property type="project" value="UniProtKB-KW"/>
</dbReference>
<dbReference type="GO" id="GO:0005737">
    <property type="term" value="C:cytoplasm"/>
    <property type="evidence" value="ECO:0007669"/>
    <property type="project" value="UniProtKB-SubCell"/>
</dbReference>
<proteinExistence type="predicted"/>
<comment type="subcellular location">
    <subcellularLocation>
        <location evidence="1">Cytoplasm</location>
    </subcellularLocation>
</comment>
<dbReference type="PRINTS" id="PR00390">
    <property type="entry name" value="PHPHLIPASEC"/>
</dbReference>
<keyword evidence="5" id="KW-0378">Hydrolase</keyword>
<name>F6SAN3_CIOIN</name>
<dbReference type="InterPro" id="IPR000909">
    <property type="entry name" value="PLipase_C_PInositol-sp_X_dom"/>
</dbReference>
<dbReference type="SUPFAM" id="SSF51695">
    <property type="entry name" value="PLC-like phosphodiesterases"/>
    <property type="match status" value="1"/>
</dbReference>
<dbReference type="PANTHER" id="PTHR10336:SF209">
    <property type="entry name" value="PHOSPHOINOSITIDE PHOSPHOLIPASE C"/>
    <property type="match status" value="1"/>
</dbReference>
<organism evidence="8 9">
    <name type="scientific">Ciona intestinalis</name>
    <name type="common">Transparent sea squirt</name>
    <name type="synonym">Ascidia intestinalis</name>
    <dbReference type="NCBI Taxonomy" id="7719"/>
    <lineage>
        <taxon>Eukaryota</taxon>
        <taxon>Metazoa</taxon>
        <taxon>Chordata</taxon>
        <taxon>Tunicata</taxon>
        <taxon>Ascidiacea</taxon>
        <taxon>Phlebobranchia</taxon>
        <taxon>Cionidae</taxon>
        <taxon>Ciona</taxon>
    </lineage>
</organism>
<accession>F6SAN3</accession>
<sequence>MGNETDSKNVSALECLVKNDTLKAYKLGSLQKPQSIRKTPISHHRNVPTNLHKAICANVELTEIFQRLQSGERFLLVRKKRWWVRQKYVRCRLDDDFLYFRYVPEGVCCASRRERKVDIRHIRIVRTGNAIASTKKVSESQCFSMVVDNSNSVVLNFVAPSEETASNWILGLNLLTRRIKSLTPRLQHELFVWELFNSFDADKNGFVTFKEAKKLLRKSGVPVTTYTRHHFFKRAEDTLQDFSAFTGFYEFMTKRAEISKLFQEISADKLAITSRELYKFLQKTQKDTDVTEGDCEQIIEDYEVEDVSRHAHQMSPRGFSLFLNSNYSAIFNWRHDKVYQDMKQPLSHYFIASSHNTYLTGDQIKDPSSTDAYMNALLKGCRCVELDCWDGPDGDPVIYHGYTLTSKLKFKDVVQVIGKYAFEVSDYPLILSIENHCSVAQQEKMAFYLKGILGSELLTMPVISNGRESVLPSPHALMGKILLKGK</sequence>
<reference evidence="8" key="4">
    <citation type="submission" date="2025-09" db="UniProtKB">
        <authorList>
            <consortium name="Ensembl"/>
        </authorList>
    </citation>
    <scope>IDENTIFICATION</scope>
</reference>
<dbReference type="PROSITE" id="PS50007">
    <property type="entry name" value="PIPLC_X_DOMAIN"/>
    <property type="match status" value="1"/>
</dbReference>
<dbReference type="Gene3D" id="3.20.20.190">
    <property type="entry name" value="Phosphatidylinositol (PI) phosphodiesterase"/>
    <property type="match status" value="1"/>
</dbReference>
<keyword evidence="3" id="KW-0807">Transducer</keyword>
<evidence type="ECO:0000256" key="2">
    <source>
        <dbReference type="ARBA" id="ARBA00022490"/>
    </source>
</evidence>
<evidence type="ECO:0000256" key="3">
    <source>
        <dbReference type="ARBA" id="ARBA00023224"/>
    </source>
</evidence>
<dbReference type="InParanoid" id="F6SAN3"/>
<dbReference type="InterPro" id="IPR017946">
    <property type="entry name" value="PLC-like_Pdiesterase_TIM-brl"/>
</dbReference>
<reference evidence="8" key="2">
    <citation type="journal article" date="2008" name="Genome Biol.">
        <title>Improved genome assembly and evidence-based global gene model set for the chordate Ciona intestinalis: new insight into intron and operon populations.</title>
        <authorList>
            <person name="Satou Y."/>
            <person name="Mineta K."/>
            <person name="Ogasawara M."/>
            <person name="Sasakura Y."/>
            <person name="Shoguchi E."/>
            <person name="Ueno K."/>
            <person name="Yamada L."/>
            <person name="Matsumoto J."/>
            <person name="Wasserscheid J."/>
            <person name="Dewar K."/>
            <person name="Wiley G.B."/>
            <person name="Macmil S.L."/>
            <person name="Roe B.A."/>
            <person name="Zeller R.W."/>
            <person name="Hastings K.E."/>
            <person name="Lemaire P."/>
            <person name="Lindquist E."/>
            <person name="Endo T."/>
            <person name="Hotta K."/>
            <person name="Inaba K."/>
        </authorList>
    </citation>
    <scope>NUCLEOTIDE SEQUENCE [LARGE SCALE GENOMIC DNA]</scope>
    <source>
        <strain evidence="8">wild type</strain>
    </source>
</reference>
<dbReference type="InterPro" id="IPR011993">
    <property type="entry name" value="PH-like_dom_sf"/>
</dbReference>
<dbReference type="Pfam" id="PF16457">
    <property type="entry name" value="PH_12"/>
    <property type="match status" value="1"/>
</dbReference>
<feature type="domain" description="PH" evidence="6">
    <location>
        <begin position="66"/>
        <end position="177"/>
    </location>
</feature>
<keyword evidence="5" id="KW-0442">Lipid degradation</keyword>
<dbReference type="FunFam" id="3.20.20.190:FF:000111">
    <property type="match status" value="1"/>
</dbReference>
<dbReference type="SUPFAM" id="SSF50729">
    <property type="entry name" value="PH domain-like"/>
    <property type="match status" value="1"/>
</dbReference>
<evidence type="ECO:0000256" key="1">
    <source>
        <dbReference type="ARBA" id="ARBA00004496"/>
    </source>
</evidence>
<dbReference type="InterPro" id="IPR011992">
    <property type="entry name" value="EF-hand-dom_pair"/>
</dbReference>
<dbReference type="Ensembl" id="ENSCINT00000026603.2">
    <property type="protein sequence ID" value="ENSCINP00000026357.2"/>
    <property type="gene ID" value="ENSCING00000014634.2"/>
</dbReference>
<dbReference type="HOGENOM" id="CLU_030679_1_1_1"/>
<dbReference type="PANTHER" id="PTHR10336">
    <property type="entry name" value="PHOSPHOINOSITIDE-SPECIFIC PHOSPHOLIPASE C FAMILY PROTEIN"/>
    <property type="match status" value="1"/>
</dbReference>